<protein>
    <submittedName>
        <fullName evidence="2">Uncharacterized protein</fullName>
    </submittedName>
</protein>
<evidence type="ECO:0000256" key="1">
    <source>
        <dbReference type="SAM" id="MobiDB-lite"/>
    </source>
</evidence>
<gene>
    <name evidence="2" type="ORF">NA57DRAFT_82296</name>
</gene>
<feature type="region of interest" description="Disordered" evidence="1">
    <location>
        <begin position="38"/>
        <end position="90"/>
    </location>
</feature>
<name>A0A9P4LZB2_9PEZI</name>
<accession>A0A9P4LZB2</accession>
<feature type="compositionally biased region" description="Polar residues" evidence="1">
    <location>
        <begin position="515"/>
        <end position="524"/>
    </location>
</feature>
<feature type="region of interest" description="Disordered" evidence="1">
    <location>
        <begin position="106"/>
        <end position="181"/>
    </location>
</feature>
<comment type="caution">
    <text evidence="2">The sequence shown here is derived from an EMBL/GenBank/DDBJ whole genome shotgun (WGS) entry which is preliminary data.</text>
</comment>
<evidence type="ECO:0000313" key="2">
    <source>
        <dbReference type="EMBL" id="KAF2092441.1"/>
    </source>
</evidence>
<feature type="compositionally biased region" description="Basic and acidic residues" evidence="1">
    <location>
        <begin position="281"/>
        <end position="290"/>
    </location>
</feature>
<feature type="compositionally biased region" description="Acidic residues" evidence="1">
    <location>
        <begin position="318"/>
        <end position="330"/>
    </location>
</feature>
<feature type="compositionally biased region" description="Basic and acidic residues" evidence="1">
    <location>
        <begin position="357"/>
        <end position="366"/>
    </location>
</feature>
<reference evidence="2" key="1">
    <citation type="journal article" date="2020" name="Stud. Mycol.">
        <title>101 Dothideomycetes genomes: a test case for predicting lifestyles and emergence of pathogens.</title>
        <authorList>
            <person name="Haridas S."/>
            <person name="Albert R."/>
            <person name="Binder M."/>
            <person name="Bloem J."/>
            <person name="Labutti K."/>
            <person name="Salamov A."/>
            <person name="Andreopoulos B."/>
            <person name="Baker S."/>
            <person name="Barry K."/>
            <person name="Bills G."/>
            <person name="Bluhm B."/>
            <person name="Cannon C."/>
            <person name="Castanera R."/>
            <person name="Culley D."/>
            <person name="Daum C."/>
            <person name="Ezra D."/>
            <person name="Gonzalez J."/>
            <person name="Henrissat B."/>
            <person name="Kuo A."/>
            <person name="Liang C."/>
            <person name="Lipzen A."/>
            <person name="Lutzoni F."/>
            <person name="Magnuson J."/>
            <person name="Mondo S."/>
            <person name="Nolan M."/>
            <person name="Ohm R."/>
            <person name="Pangilinan J."/>
            <person name="Park H.-J."/>
            <person name="Ramirez L."/>
            <person name="Alfaro M."/>
            <person name="Sun H."/>
            <person name="Tritt A."/>
            <person name="Yoshinaga Y."/>
            <person name="Zwiers L.-H."/>
            <person name="Turgeon B."/>
            <person name="Goodwin S."/>
            <person name="Spatafora J."/>
            <person name="Crous P."/>
            <person name="Grigoriev I."/>
        </authorList>
    </citation>
    <scope>NUCLEOTIDE SEQUENCE</scope>
    <source>
        <strain evidence="2">CBS 133067</strain>
    </source>
</reference>
<feature type="compositionally biased region" description="Low complexity" evidence="1">
    <location>
        <begin position="486"/>
        <end position="501"/>
    </location>
</feature>
<organism evidence="2 3">
    <name type="scientific">Rhizodiscina lignyota</name>
    <dbReference type="NCBI Taxonomy" id="1504668"/>
    <lineage>
        <taxon>Eukaryota</taxon>
        <taxon>Fungi</taxon>
        <taxon>Dikarya</taxon>
        <taxon>Ascomycota</taxon>
        <taxon>Pezizomycotina</taxon>
        <taxon>Dothideomycetes</taxon>
        <taxon>Pleosporomycetidae</taxon>
        <taxon>Aulographales</taxon>
        <taxon>Rhizodiscinaceae</taxon>
        <taxon>Rhizodiscina</taxon>
    </lineage>
</organism>
<dbReference type="AlphaFoldDB" id="A0A9P4LZB2"/>
<feature type="compositionally biased region" description="Basic residues" evidence="1">
    <location>
        <begin position="746"/>
        <end position="757"/>
    </location>
</feature>
<feature type="compositionally biased region" description="Basic and acidic residues" evidence="1">
    <location>
        <begin position="726"/>
        <end position="735"/>
    </location>
</feature>
<feature type="region of interest" description="Disordered" evidence="1">
    <location>
        <begin position="486"/>
        <end position="524"/>
    </location>
</feature>
<proteinExistence type="predicted"/>
<feature type="compositionally biased region" description="Polar residues" evidence="1">
    <location>
        <begin position="347"/>
        <end position="356"/>
    </location>
</feature>
<keyword evidence="3" id="KW-1185">Reference proteome</keyword>
<feature type="compositionally biased region" description="Low complexity" evidence="1">
    <location>
        <begin position="257"/>
        <end position="273"/>
    </location>
</feature>
<dbReference type="Proteomes" id="UP000799772">
    <property type="component" value="Unassembled WGS sequence"/>
</dbReference>
<feature type="region of interest" description="Disordered" evidence="1">
    <location>
        <begin position="242"/>
        <end position="372"/>
    </location>
</feature>
<feature type="compositionally biased region" description="Basic and acidic residues" evidence="1">
    <location>
        <begin position="406"/>
        <end position="429"/>
    </location>
</feature>
<feature type="compositionally biased region" description="Basic and acidic residues" evidence="1">
    <location>
        <begin position="169"/>
        <end position="180"/>
    </location>
</feature>
<sequence length="809" mass="87171">MAETSLSSQTFNESIASNATATTFDKTWSPSKAAAFDISSLPLPKPHRAYERAPQSPKRKGSGYSKVWRRYGLRNGSRTSATNDVEIRNRHPDERAVKRLCLGDRSRLTDGADSDDEGAKYAGTKYDRRKSGSIRKIRPSEITAMNGVPEDSVGEADQQPKNAQTAQDNEEKSRTRRAADMENVSRAIRKRKSFGRHSLGANLTGRTPFIKESEETVHTDSINDMDALCLSPRNEAANCPTLTLTGIDEGTGSEQQAAASTSPTPSKSETPGSVATETPSEMDKTLRPSEDAANPVILLSSPHDPSIDDRNPATPETMQDDTESADEATDLIEVADAPIEEEKTAKDTTMVSGVDEQSNRASHDESPSLLGVPSIHLNDDTTTHLELDTALLKDFLSRTQAAKASKASDENKLSIERRSSLMNRRDSDIIKQALASPRVPLDDKDPNSPLPGSANKVLDLPGVKALAAQLPVAAIDAINSVDLDATSTDTSTTRATSAGPRRSTRTRSRLPAFSVGNSEKTPSKTISVKRTADGSDPTAVVIKKTEAQELSILTRANTRRNKGSAVVRQVRLKKLRTEGMAPAWVEGKVKDMPAINAAEKLIDSSADHDGSAFEQPWRILEDGEKGVRWRPNEELFSFFGNTSSIMDFGTSVSGATPGGEDTLTSVPPPSSRRVLSAAVLPAHTEIDSPKKAAPRLRRLRGLGAANGTPAKGFLSSALLPDEVAEEKEKGDERVNKKTKLPTAKERKSRIATPRKLKLTPVGLSASQNGTAEKDEKGAQEAKERRLASPRKISQFGVAAPAGGRGRKKT</sequence>
<dbReference type="OrthoDB" id="4207369at2759"/>
<feature type="region of interest" description="Disordered" evidence="1">
    <location>
        <begin position="402"/>
        <end position="453"/>
    </location>
</feature>
<feature type="compositionally biased region" description="Basic and acidic residues" evidence="1">
    <location>
        <begin position="771"/>
        <end position="786"/>
    </location>
</feature>
<feature type="compositionally biased region" description="Basic residues" evidence="1">
    <location>
        <begin position="57"/>
        <end position="72"/>
    </location>
</feature>
<feature type="region of interest" description="Disordered" evidence="1">
    <location>
        <begin position="724"/>
        <end position="809"/>
    </location>
</feature>
<feature type="region of interest" description="Disordered" evidence="1">
    <location>
        <begin position="650"/>
        <end position="672"/>
    </location>
</feature>
<dbReference type="EMBL" id="ML978146">
    <property type="protein sequence ID" value="KAF2092441.1"/>
    <property type="molecule type" value="Genomic_DNA"/>
</dbReference>
<evidence type="ECO:0000313" key="3">
    <source>
        <dbReference type="Proteomes" id="UP000799772"/>
    </source>
</evidence>